<protein>
    <submittedName>
        <fullName evidence="3">Putative hemin transport protein</fullName>
    </submittedName>
</protein>
<evidence type="ECO:0000313" key="3">
    <source>
        <dbReference type="EMBL" id="SEL46455.1"/>
    </source>
</evidence>
<feature type="domain" description="Haemin-degrading HemS/ChuX" evidence="2">
    <location>
        <begin position="214"/>
        <end position="342"/>
    </location>
</feature>
<gene>
    <name evidence="3" type="ORF">SAMN05444515_11738</name>
</gene>
<dbReference type="OrthoDB" id="316630at2"/>
<dbReference type="SUPFAM" id="SSF144064">
    <property type="entry name" value="Heme iron utilization protein-like"/>
    <property type="match status" value="1"/>
</dbReference>
<dbReference type="InterPro" id="IPR053733">
    <property type="entry name" value="Heme_Transport_Util_sf"/>
</dbReference>
<dbReference type="Pfam" id="PF05171">
    <property type="entry name" value="HemS"/>
    <property type="match status" value="2"/>
</dbReference>
<evidence type="ECO:0000313" key="4">
    <source>
        <dbReference type="Proteomes" id="UP000199256"/>
    </source>
</evidence>
<evidence type="ECO:0000259" key="2">
    <source>
        <dbReference type="Pfam" id="PF05171"/>
    </source>
</evidence>
<accession>A0A1H7QG09</accession>
<dbReference type="EMBL" id="FOAA01000017">
    <property type="protein sequence ID" value="SEL46455.1"/>
    <property type="molecule type" value="Genomic_DNA"/>
</dbReference>
<dbReference type="AlphaFoldDB" id="A0A1H7QG09"/>
<reference evidence="4" key="1">
    <citation type="submission" date="2016-10" db="EMBL/GenBank/DDBJ databases">
        <authorList>
            <person name="Varghese N."/>
            <person name="Submissions S."/>
        </authorList>
    </citation>
    <scope>NUCLEOTIDE SEQUENCE [LARGE SCALE GENOMIC DNA]</scope>
    <source>
        <strain evidence="4">DSM 241</strain>
    </source>
</reference>
<dbReference type="RefSeq" id="WP_025282395.1">
    <property type="nucleotide sequence ID" value="NZ_FOAA01000017.1"/>
</dbReference>
<dbReference type="InterPro" id="IPR007845">
    <property type="entry name" value="HemS/ChuX_dom"/>
</dbReference>
<feature type="region of interest" description="Disordered" evidence="1">
    <location>
        <begin position="163"/>
        <end position="184"/>
    </location>
</feature>
<dbReference type="Proteomes" id="UP000199256">
    <property type="component" value="Unassembled WGS sequence"/>
</dbReference>
<proteinExistence type="predicted"/>
<evidence type="ECO:0000256" key="1">
    <source>
        <dbReference type="SAM" id="MobiDB-lite"/>
    </source>
</evidence>
<dbReference type="Gene3D" id="3.40.1570.10">
    <property type="entry name" value="HemS/ChuS/ChuX like domains"/>
    <property type="match status" value="2"/>
</dbReference>
<feature type="domain" description="Haemin-degrading HemS/ChuX" evidence="2">
    <location>
        <begin position="33"/>
        <end position="142"/>
    </location>
</feature>
<sequence length="352" mass="40377">MHAAEFLPQRHARLSTFHSPQARPYLDSRHMGLTESQQLELACGRRVHRLRQDWLNLVHHLRKHPWLRCTTSAPGVELDQPLNADQASTRENTLFLRGYRQSLALNLDHWRSGFVMDGETSGQSVPQSMRFFNEFGERIFTFQAASPRGLDPTLIQPFMDPHQGRQKTHVPTPPHWHADPKSHPLDRLDRESLRIWWQLPTDFPAECIPGLPELSRTQMLETLGREFALRTGVNALHLLAESLNEQTHLPLRVSVSNGAVTQRHASDHIEANVRANVLEMEQGPARARLELQSVETVWVVRKPGYRGFTLAIECHDRHGRLLMSIDDQATSAHPWNDWPSLLRTMQPAITAW</sequence>
<dbReference type="GO" id="GO:0006826">
    <property type="term" value="P:iron ion transport"/>
    <property type="evidence" value="ECO:0007669"/>
    <property type="project" value="InterPro"/>
</dbReference>
<organism evidence="3 4">
    <name type="scientific">Ectothiorhodospira marina</name>
    <dbReference type="NCBI Taxonomy" id="1396821"/>
    <lineage>
        <taxon>Bacteria</taxon>
        <taxon>Pseudomonadati</taxon>
        <taxon>Pseudomonadota</taxon>
        <taxon>Gammaproteobacteria</taxon>
        <taxon>Chromatiales</taxon>
        <taxon>Ectothiorhodospiraceae</taxon>
        <taxon>Ectothiorhodospira</taxon>
    </lineage>
</organism>
<dbReference type="STRING" id="1396821.SAMN05444515_11738"/>
<name>A0A1H7QG09_9GAMM</name>
<keyword evidence="4" id="KW-1185">Reference proteome</keyword>